<name>A0AAQ3K9D8_9LILI</name>
<dbReference type="Proteomes" id="UP001327560">
    <property type="component" value="Chromosome 3"/>
</dbReference>
<sequence length="462" mass="51483">MLLSAIAAAQNPLFYCVNPPFAVHPHLFHYNPLPFGLLTSSTFRPKSGPSRLPAPILAIRSSFHPVALPDSSDAEDLAPSSAAAMAAAIRRASPSSPVQFTQRVEKQEKGWLVLPSPDFRCLCLEQLDLFRMVVDPDAILSVYVRPAGSYVMDQLELRQVAIYPATDIPEAADCVILVANFAIPTSLHAAEAAFLKQQAVVISESRALVLPMVKHPFVVGFLVAELPKMDLASCKNMDNDEKHVPLCSPKDGSIGVAPYSSKKPWEIQAFREDLVKDYGQFTTEQISRAIMISRSLATAYVMDQKAMLLQQSSWQNNVRMNQLIEQIRGPLSSIRALTKMLSVHVKRSEISYDIIEDLLMQGVYVKDAVQQLQDSVYLTKVNIVRYNEETLKKMHESKSTNPELLRSQPPDNGASESKIYNMQKMESLLSLSSEKKDLEMPMPPLWLAPLQQTSIRQTMQCV</sequence>
<reference evidence="2 3" key="1">
    <citation type="submission" date="2023-10" db="EMBL/GenBank/DDBJ databases">
        <title>Chromosome-scale genome assembly provides insights into flower coloration mechanisms of Canna indica.</title>
        <authorList>
            <person name="Li C."/>
        </authorList>
    </citation>
    <scope>NUCLEOTIDE SEQUENCE [LARGE SCALE GENOMIC DNA]</scope>
    <source>
        <tissue evidence="2">Flower</tissue>
    </source>
</reference>
<gene>
    <name evidence="2" type="ORF">Cni_G10152</name>
</gene>
<evidence type="ECO:0000313" key="3">
    <source>
        <dbReference type="Proteomes" id="UP001327560"/>
    </source>
</evidence>
<accession>A0AAQ3K9D8</accession>
<dbReference type="InterPro" id="IPR053334">
    <property type="entry name" value="Chloroplast_Sensor_Kinase"/>
</dbReference>
<dbReference type="PANTHER" id="PTHR48206">
    <property type="entry name" value="CHLOROPLAST SENSOR KINASE, CHLOROPLASTIC"/>
    <property type="match status" value="1"/>
</dbReference>
<feature type="region of interest" description="Disordered" evidence="1">
    <location>
        <begin position="394"/>
        <end position="416"/>
    </location>
</feature>
<evidence type="ECO:0008006" key="4">
    <source>
        <dbReference type="Google" id="ProtNLM"/>
    </source>
</evidence>
<keyword evidence="3" id="KW-1185">Reference proteome</keyword>
<evidence type="ECO:0000313" key="2">
    <source>
        <dbReference type="EMBL" id="WOL01436.1"/>
    </source>
</evidence>
<organism evidence="2 3">
    <name type="scientific">Canna indica</name>
    <name type="common">Indian-shot</name>
    <dbReference type="NCBI Taxonomy" id="4628"/>
    <lineage>
        <taxon>Eukaryota</taxon>
        <taxon>Viridiplantae</taxon>
        <taxon>Streptophyta</taxon>
        <taxon>Embryophyta</taxon>
        <taxon>Tracheophyta</taxon>
        <taxon>Spermatophyta</taxon>
        <taxon>Magnoliopsida</taxon>
        <taxon>Liliopsida</taxon>
        <taxon>Zingiberales</taxon>
        <taxon>Cannaceae</taxon>
        <taxon>Canna</taxon>
    </lineage>
</organism>
<dbReference type="EMBL" id="CP136892">
    <property type="protein sequence ID" value="WOL01436.1"/>
    <property type="molecule type" value="Genomic_DNA"/>
</dbReference>
<proteinExistence type="predicted"/>
<evidence type="ECO:0000256" key="1">
    <source>
        <dbReference type="SAM" id="MobiDB-lite"/>
    </source>
</evidence>
<dbReference type="AlphaFoldDB" id="A0AAQ3K9D8"/>
<protein>
    <recommendedName>
        <fullName evidence="4">Chloroplast sensor kinase, chloroplastic</fullName>
    </recommendedName>
</protein>
<dbReference type="PANTHER" id="PTHR48206:SF1">
    <property type="entry name" value="CHLOROPLAST SENSOR KINASE, CHLOROPLASTIC"/>
    <property type="match status" value="1"/>
</dbReference>